<dbReference type="InParanoid" id="A0A0D2AL78"/>
<dbReference type="RefSeq" id="XP_016209698.1">
    <property type="nucleotide sequence ID" value="XM_016362413.1"/>
</dbReference>
<dbReference type="GeneID" id="27316471"/>
<dbReference type="InterPro" id="IPR001547">
    <property type="entry name" value="Glyco_hydro_5"/>
</dbReference>
<dbReference type="GO" id="GO:0000272">
    <property type="term" value="P:polysaccharide catabolic process"/>
    <property type="evidence" value="ECO:0007669"/>
    <property type="project" value="InterPro"/>
</dbReference>
<dbReference type="InterPro" id="IPR041036">
    <property type="entry name" value="GH5_C"/>
</dbReference>
<comment type="similarity">
    <text evidence="1">Belongs to the glycosyl hydrolase 5 (cellulase A) family.</text>
</comment>
<dbReference type="Gene3D" id="2.60.40.1180">
    <property type="entry name" value="Golgi alpha-mannosidase II"/>
    <property type="match status" value="1"/>
</dbReference>
<evidence type="ECO:0000256" key="4">
    <source>
        <dbReference type="SAM" id="MobiDB-lite"/>
    </source>
</evidence>
<evidence type="ECO:0000313" key="7">
    <source>
        <dbReference type="EMBL" id="KIV99828.1"/>
    </source>
</evidence>
<dbReference type="Pfam" id="PF00150">
    <property type="entry name" value="Cellulase"/>
    <property type="match status" value="1"/>
</dbReference>
<feature type="domain" description="Glycoside hydrolase family 5" evidence="5">
    <location>
        <begin position="67"/>
        <end position="129"/>
    </location>
</feature>
<gene>
    <name evidence="7" type="ORF">PV09_08498</name>
</gene>
<dbReference type="PROSITE" id="PS00659">
    <property type="entry name" value="GLYCOSYL_HYDROL_F5"/>
    <property type="match status" value="1"/>
</dbReference>
<protein>
    <recommendedName>
        <fullName evidence="9">Glycoside hydrolase family 5 domain-containing protein</fullName>
    </recommendedName>
</protein>
<name>A0A0D2AL78_9PEZI</name>
<feature type="domain" description="Glycoside hydrolase family 5 C-terminal" evidence="6">
    <location>
        <begin position="652"/>
        <end position="740"/>
    </location>
</feature>
<dbReference type="FunFam" id="3.20.20.80:FF:000106">
    <property type="entry name" value="Glycosyl hydrolase, putative"/>
    <property type="match status" value="1"/>
</dbReference>
<dbReference type="PANTHER" id="PTHR31308">
    <property type="match status" value="1"/>
</dbReference>
<proteinExistence type="inferred from homology"/>
<dbReference type="InterPro" id="IPR017853">
    <property type="entry name" value="GH"/>
</dbReference>
<reference evidence="7 8" key="1">
    <citation type="submission" date="2015-01" db="EMBL/GenBank/DDBJ databases">
        <title>The Genome Sequence of Ochroconis gallopava CBS43764.</title>
        <authorList>
            <consortium name="The Broad Institute Genomics Platform"/>
            <person name="Cuomo C."/>
            <person name="de Hoog S."/>
            <person name="Gorbushina A."/>
            <person name="Stielow B."/>
            <person name="Teixiera M."/>
            <person name="Abouelleil A."/>
            <person name="Chapman S.B."/>
            <person name="Priest M."/>
            <person name="Young S.K."/>
            <person name="Wortman J."/>
            <person name="Nusbaum C."/>
            <person name="Birren B."/>
        </authorList>
    </citation>
    <scope>NUCLEOTIDE SEQUENCE [LARGE SCALE GENOMIC DNA]</scope>
    <source>
        <strain evidence="7 8">CBS 43764</strain>
    </source>
</reference>
<organism evidence="7 8">
    <name type="scientific">Verruconis gallopava</name>
    <dbReference type="NCBI Taxonomy" id="253628"/>
    <lineage>
        <taxon>Eukaryota</taxon>
        <taxon>Fungi</taxon>
        <taxon>Dikarya</taxon>
        <taxon>Ascomycota</taxon>
        <taxon>Pezizomycotina</taxon>
        <taxon>Dothideomycetes</taxon>
        <taxon>Pleosporomycetidae</taxon>
        <taxon>Venturiales</taxon>
        <taxon>Sympoventuriaceae</taxon>
        <taxon>Verruconis</taxon>
    </lineage>
</organism>
<evidence type="ECO:0000256" key="2">
    <source>
        <dbReference type="ARBA" id="ARBA00022801"/>
    </source>
</evidence>
<dbReference type="GO" id="GO:0050295">
    <property type="term" value="F:steryl-beta-glucosidase activity"/>
    <property type="evidence" value="ECO:0007669"/>
    <property type="project" value="TreeGrafter"/>
</dbReference>
<dbReference type="STRING" id="253628.A0A0D2AL78"/>
<dbReference type="VEuPathDB" id="FungiDB:PV09_08498"/>
<dbReference type="OrthoDB" id="9971853at2759"/>
<dbReference type="Pfam" id="PF18564">
    <property type="entry name" value="Glyco_hydro_5_C"/>
    <property type="match status" value="1"/>
</dbReference>
<dbReference type="PANTHER" id="PTHR31308:SF5">
    <property type="entry name" value="ERGOSTERYL-BETA-GLUCOSIDASE"/>
    <property type="match status" value="1"/>
</dbReference>
<dbReference type="GO" id="GO:1904462">
    <property type="term" value="P:ergosteryl 3-beta-D-glucoside catabolic process"/>
    <property type="evidence" value="ECO:0007669"/>
    <property type="project" value="TreeGrafter"/>
</dbReference>
<evidence type="ECO:0000256" key="3">
    <source>
        <dbReference type="ARBA" id="ARBA00023295"/>
    </source>
</evidence>
<keyword evidence="3" id="KW-0326">Glycosidase</keyword>
<accession>A0A0D2AL78</accession>
<dbReference type="SUPFAM" id="SSF51445">
    <property type="entry name" value="(Trans)glycosidases"/>
    <property type="match status" value="1"/>
</dbReference>
<feature type="region of interest" description="Disordered" evidence="4">
    <location>
        <begin position="575"/>
        <end position="601"/>
    </location>
</feature>
<keyword evidence="8" id="KW-1185">Reference proteome</keyword>
<dbReference type="FunCoup" id="A0A0D2AL78">
    <property type="interactions" value="18"/>
</dbReference>
<dbReference type="AlphaFoldDB" id="A0A0D2AL78"/>
<keyword evidence="2" id="KW-0378">Hydrolase</keyword>
<dbReference type="EMBL" id="KN847570">
    <property type="protein sequence ID" value="KIV99828.1"/>
    <property type="molecule type" value="Genomic_DNA"/>
</dbReference>
<dbReference type="InterPro" id="IPR013780">
    <property type="entry name" value="Glyco_hydro_b"/>
</dbReference>
<feature type="compositionally biased region" description="Low complexity" evidence="4">
    <location>
        <begin position="581"/>
        <end position="596"/>
    </location>
</feature>
<dbReference type="InterPro" id="IPR052066">
    <property type="entry name" value="Glycosphingolipid_Hydrolases"/>
</dbReference>
<dbReference type="Gene3D" id="3.20.20.80">
    <property type="entry name" value="Glycosidases"/>
    <property type="match status" value="2"/>
</dbReference>
<sequence>MGHLRIRIDGHRFLDTEDREVILHGINVAADAKFPSNPDQPSHISENFFDGDKVRFTDRPFALDSAHEHFSRLRRWGYNTIRYVFTWEAIEHEGPGKYDEDWIQHTISLLRIAREYGFYIFMDPHQDVWSRFTGGSGAPMWTVYACGFNPKAFAVTEAALVHNTYPDPASFPKMIWTTNYWRLANLTIWTMFFAGRDFTPKAIIDGKNIQDYLQQHFLNACKRLAEAIRDAGDLENDVVIGWESLNEPNRGLIGYQDLANIPKEQKMQKGTSPTPWQAMLTGSGRACEIATWDFGSMGPYKSGTELVDPEGVSAWLPPDYDDTLYGWKRDPGWKLGEDIWAQHGVWDPATDTLLQNQYFAKDPRNGATMDYEYFTNHWFMDFYRKYRDMVRSIFPTTIMLCQPPVLEIPPTIKGTEDDDPNMVFVPHFYDGLTLISKKWNRLWNIDVFGVLRGKYLTPAFAIRIGETAIRNCFRDQLKAIRQEGMDNMGLRPCIFSEIGIPYDMDDKYAYKTGDYSSQIAAMDANMFAIEGFGGNGMTLWVYVASNNHEWGDNWNGEDLSIYSLDDRPLPNALQRAKSTTSLDTDSPSYSRSSLSDGNVVRPSNLKATLTTETMDSSTSMLRKAAASNDISALADDRPINVAGYRAAEAFTRPVPTAVHGTVESYGFNLRNCTFVLKLTAPSPTREGAPTEIFLPEWHFPCSGGATTVEVSGGKWEISIGEDECQRLKWWHAEGDQNITVKGLVRKNGVPQGSLEEEAGYLEQCQKNACDVM</sequence>
<evidence type="ECO:0000259" key="6">
    <source>
        <dbReference type="Pfam" id="PF18564"/>
    </source>
</evidence>
<evidence type="ECO:0000259" key="5">
    <source>
        <dbReference type="Pfam" id="PF00150"/>
    </source>
</evidence>
<evidence type="ECO:0000313" key="8">
    <source>
        <dbReference type="Proteomes" id="UP000053259"/>
    </source>
</evidence>
<dbReference type="FunFam" id="3.20.20.80:FF:000131">
    <property type="entry name" value="Glycoside hydrolase superfamily"/>
    <property type="match status" value="1"/>
</dbReference>
<evidence type="ECO:0008006" key="9">
    <source>
        <dbReference type="Google" id="ProtNLM"/>
    </source>
</evidence>
<dbReference type="HOGENOM" id="CLU_009024_0_1_1"/>
<dbReference type="Proteomes" id="UP000053259">
    <property type="component" value="Unassembled WGS sequence"/>
</dbReference>
<evidence type="ECO:0000256" key="1">
    <source>
        <dbReference type="ARBA" id="ARBA00005641"/>
    </source>
</evidence>
<dbReference type="InterPro" id="IPR018087">
    <property type="entry name" value="Glyco_hydro_5_CS"/>
</dbReference>